<organism evidence="1 2">
    <name type="scientific">Dendrolimus kikuchii</name>
    <dbReference type="NCBI Taxonomy" id="765133"/>
    <lineage>
        <taxon>Eukaryota</taxon>
        <taxon>Metazoa</taxon>
        <taxon>Ecdysozoa</taxon>
        <taxon>Arthropoda</taxon>
        <taxon>Hexapoda</taxon>
        <taxon>Insecta</taxon>
        <taxon>Pterygota</taxon>
        <taxon>Neoptera</taxon>
        <taxon>Endopterygota</taxon>
        <taxon>Lepidoptera</taxon>
        <taxon>Glossata</taxon>
        <taxon>Ditrysia</taxon>
        <taxon>Bombycoidea</taxon>
        <taxon>Lasiocampidae</taxon>
        <taxon>Dendrolimus</taxon>
    </lineage>
</organism>
<keyword evidence="2" id="KW-1185">Reference proteome</keyword>
<comment type="caution">
    <text evidence="1">The sequence shown here is derived from an EMBL/GenBank/DDBJ whole genome shotgun (WGS) entry which is preliminary data.</text>
</comment>
<dbReference type="Proteomes" id="UP000824533">
    <property type="component" value="Linkage Group LG21"/>
</dbReference>
<dbReference type="EMBL" id="CM034407">
    <property type="protein sequence ID" value="KAJ0172723.1"/>
    <property type="molecule type" value="Genomic_DNA"/>
</dbReference>
<evidence type="ECO:0000313" key="2">
    <source>
        <dbReference type="Proteomes" id="UP000824533"/>
    </source>
</evidence>
<name>A0ACC1CMG8_9NEOP</name>
<protein>
    <submittedName>
        <fullName evidence="1">Uncharacterized protein</fullName>
    </submittedName>
</protein>
<sequence>MAIIAHRLSRGSPAERAPASGEVILRPFAPRPPAAMGVPRIDTTPAEQVLERPKPHLLIVDNTREARNEENLDPDRFQKGTVPKHSSHYLRKLWKGTNHLLPTLIRITRPSLTEATLPGPRSDSQGNVRRSDPGQCYKEVKYEKRPTQLVSSAH</sequence>
<evidence type="ECO:0000313" key="1">
    <source>
        <dbReference type="EMBL" id="KAJ0172723.1"/>
    </source>
</evidence>
<accession>A0ACC1CMG8</accession>
<proteinExistence type="predicted"/>
<gene>
    <name evidence="1" type="ORF">K1T71_011862</name>
</gene>
<reference evidence="1 2" key="1">
    <citation type="journal article" date="2021" name="Front. Genet.">
        <title>Chromosome-Level Genome Assembly Reveals Significant Gene Expansion in the Toll and IMD Signaling Pathways of Dendrolimus kikuchii.</title>
        <authorList>
            <person name="Zhou J."/>
            <person name="Wu P."/>
            <person name="Xiong Z."/>
            <person name="Liu N."/>
            <person name="Zhao N."/>
            <person name="Ji M."/>
            <person name="Qiu Y."/>
            <person name="Yang B."/>
        </authorList>
    </citation>
    <scope>NUCLEOTIDE SEQUENCE [LARGE SCALE GENOMIC DNA]</scope>
    <source>
        <strain evidence="1">Ann1</strain>
    </source>
</reference>